<evidence type="ECO:0000313" key="4">
    <source>
        <dbReference type="Proteomes" id="UP000659496"/>
    </source>
</evidence>
<feature type="compositionally biased region" description="Basic and acidic residues" evidence="1">
    <location>
        <begin position="43"/>
        <end position="60"/>
    </location>
</feature>
<feature type="compositionally biased region" description="Polar residues" evidence="1">
    <location>
        <begin position="31"/>
        <end position="42"/>
    </location>
</feature>
<evidence type="ECO:0008006" key="5">
    <source>
        <dbReference type="Google" id="ProtNLM"/>
    </source>
</evidence>
<dbReference type="EMBL" id="JACSQY010000005">
    <property type="protein sequence ID" value="MBD7908309.1"/>
    <property type="molecule type" value="Genomic_DNA"/>
</dbReference>
<evidence type="ECO:0000256" key="1">
    <source>
        <dbReference type="SAM" id="MobiDB-lite"/>
    </source>
</evidence>
<accession>A0ABR8PJH7</accession>
<feature type="chain" id="PRO_5047013364" description="Lipoprotein" evidence="2">
    <location>
        <begin position="20"/>
        <end position="247"/>
    </location>
</feature>
<gene>
    <name evidence="3" type="ORF">H9659_08200</name>
</gene>
<protein>
    <recommendedName>
        <fullName evidence="5">Lipoprotein</fullName>
    </recommendedName>
</protein>
<dbReference type="PROSITE" id="PS51257">
    <property type="entry name" value="PROKAR_LIPOPROTEIN"/>
    <property type="match status" value="1"/>
</dbReference>
<sequence>MKRSPLLFFLLISLLVVSACSKLNGEDVTAPDNSGNSGQQSPLDKKDSDAGGEIKDKDLDNDGVEELDDPKGEIKDPAMLDYLLPDSSKSHYEGTGNEYAELDVQVYHPYENYIMIYENNGAALLRKLYKVEQDRILILEEKHVDVEENAPSVETLKKMEVTGVYLQKPFEKGATFGKWTIVDTDATVDTPYEKFEHAIVIEEKGENYTNRKYFVEGFGEVKRESMMTKKGEKDMLVTSEMESVTQP</sequence>
<dbReference type="RefSeq" id="WP_191689460.1">
    <property type="nucleotide sequence ID" value="NZ_JACSQY010000005.1"/>
</dbReference>
<organism evidence="3 4">
    <name type="scientific">Sporosarcina gallistercoris</name>
    <dbReference type="NCBI Taxonomy" id="2762245"/>
    <lineage>
        <taxon>Bacteria</taxon>
        <taxon>Bacillati</taxon>
        <taxon>Bacillota</taxon>
        <taxon>Bacilli</taxon>
        <taxon>Bacillales</taxon>
        <taxon>Caryophanaceae</taxon>
        <taxon>Sporosarcina</taxon>
    </lineage>
</organism>
<keyword evidence="4" id="KW-1185">Reference proteome</keyword>
<evidence type="ECO:0000256" key="2">
    <source>
        <dbReference type="SAM" id="SignalP"/>
    </source>
</evidence>
<proteinExistence type="predicted"/>
<name>A0ABR8PJH7_9BACL</name>
<comment type="caution">
    <text evidence="3">The sequence shown here is derived from an EMBL/GenBank/DDBJ whole genome shotgun (WGS) entry which is preliminary data.</text>
</comment>
<dbReference type="Proteomes" id="UP000659496">
    <property type="component" value="Unassembled WGS sequence"/>
</dbReference>
<feature type="region of interest" description="Disordered" evidence="1">
    <location>
        <begin position="26"/>
        <end position="74"/>
    </location>
</feature>
<evidence type="ECO:0000313" key="3">
    <source>
        <dbReference type="EMBL" id="MBD7908309.1"/>
    </source>
</evidence>
<reference evidence="3 4" key="1">
    <citation type="submission" date="2020-08" db="EMBL/GenBank/DDBJ databases">
        <title>A Genomic Blueprint of the Chicken Gut Microbiome.</title>
        <authorList>
            <person name="Gilroy R."/>
            <person name="Ravi A."/>
            <person name="Getino M."/>
            <person name="Pursley I."/>
            <person name="Horton D.L."/>
            <person name="Alikhan N.-F."/>
            <person name="Baker D."/>
            <person name="Gharbi K."/>
            <person name="Hall N."/>
            <person name="Watson M."/>
            <person name="Adriaenssens E.M."/>
            <person name="Foster-Nyarko E."/>
            <person name="Jarju S."/>
            <person name="Secka A."/>
            <person name="Antonio M."/>
            <person name="Oren A."/>
            <person name="Chaudhuri R."/>
            <person name="La Ragione R.M."/>
            <person name="Hildebrand F."/>
            <person name="Pallen M.J."/>
        </authorList>
    </citation>
    <scope>NUCLEOTIDE SEQUENCE [LARGE SCALE GENOMIC DNA]</scope>
    <source>
        <strain evidence="3 4">Sa3CUA8</strain>
    </source>
</reference>
<feature type="signal peptide" evidence="2">
    <location>
        <begin position="1"/>
        <end position="19"/>
    </location>
</feature>
<keyword evidence="2" id="KW-0732">Signal</keyword>